<dbReference type="PANTHER" id="PTHR46910">
    <property type="entry name" value="TRANSCRIPTION FACTOR PDR1"/>
    <property type="match status" value="1"/>
</dbReference>
<feature type="region of interest" description="Disordered" evidence="2">
    <location>
        <begin position="1"/>
        <end position="52"/>
    </location>
</feature>
<dbReference type="CDD" id="cd00067">
    <property type="entry name" value="GAL4"/>
    <property type="match status" value="1"/>
</dbReference>
<feature type="compositionally biased region" description="Basic and acidic residues" evidence="2">
    <location>
        <begin position="210"/>
        <end position="220"/>
    </location>
</feature>
<dbReference type="Pfam" id="PF00172">
    <property type="entry name" value="Zn_clus"/>
    <property type="match status" value="1"/>
</dbReference>
<dbReference type="SMART" id="SM00066">
    <property type="entry name" value="GAL4"/>
    <property type="match status" value="1"/>
</dbReference>
<keyword evidence="1" id="KW-0539">Nucleus</keyword>
<protein>
    <recommendedName>
        <fullName evidence="3">Zn(2)-C6 fungal-type domain-containing protein</fullName>
    </recommendedName>
</protein>
<accession>A0A084AUV6</accession>
<dbReference type="PROSITE" id="PS00463">
    <property type="entry name" value="ZN2_CY6_FUNGAL_1"/>
    <property type="match status" value="1"/>
</dbReference>
<evidence type="ECO:0000313" key="4">
    <source>
        <dbReference type="EMBL" id="KEY69085.1"/>
    </source>
</evidence>
<evidence type="ECO:0000313" key="5">
    <source>
        <dbReference type="Proteomes" id="UP000028045"/>
    </source>
</evidence>
<organism evidence="4 5">
    <name type="scientific">Stachybotrys chartarum (strain CBS 109288 / IBT 7711)</name>
    <name type="common">Toxic black mold</name>
    <name type="synonym">Stilbospora chartarum</name>
    <dbReference type="NCBI Taxonomy" id="1280523"/>
    <lineage>
        <taxon>Eukaryota</taxon>
        <taxon>Fungi</taxon>
        <taxon>Dikarya</taxon>
        <taxon>Ascomycota</taxon>
        <taxon>Pezizomycotina</taxon>
        <taxon>Sordariomycetes</taxon>
        <taxon>Hypocreomycetidae</taxon>
        <taxon>Hypocreales</taxon>
        <taxon>Stachybotryaceae</taxon>
        <taxon>Stachybotrys</taxon>
    </lineage>
</organism>
<dbReference type="PANTHER" id="PTHR46910:SF25">
    <property type="entry name" value="ABC-TRANSPORTER-REGULATING TRANSCRIPTION FACTOR"/>
    <property type="match status" value="1"/>
</dbReference>
<dbReference type="HOGENOM" id="CLU_366887_0_0_1"/>
<dbReference type="GO" id="GO:0000981">
    <property type="term" value="F:DNA-binding transcription factor activity, RNA polymerase II-specific"/>
    <property type="evidence" value="ECO:0007669"/>
    <property type="project" value="InterPro"/>
</dbReference>
<gene>
    <name evidence="4" type="ORF">S7711_09936</name>
</gene>
<dbReference type="InterPro" id="IPR036864">
    <property type="entry name" value="Zn2-C6_fun-type_DNA-bd_sf"/>
</dbReference>
<dbReference type="InterPro" id="IPR050987">
    <property type="entry name" value="AtrR-like"/>
</dbReference>
<reference evidence="4 5" key="1">
    <citation type="journal article" date="2014" name="BMC Genomics">
        <title>Comparative genome sequencing reveals chemotype-specific gene clusters in the toxigenic black mold Stachybotrys.</title>
        <authorList>
            <person name="Semeiks J."/>
            <person name="Borek D."/>
            <person name="Otwinowski Z."/>
            <person name="Grishin N.V."/>
        </authorList>
    </citation>
    <scope>NUCLEOTIDE SEQUENCE [LARGE SCALE GENOMIC DNA]</scope>
    <source>
        <strain evidence="5">CBS 109288 / IBT 7711</strain>
    </source>
</reference>
<dbReference type="SUPFAM" id="SSF57701">
    <property type="entry name" value="Zn2/Cys6 DNA-binding domain"/>
    <property type="match status" value="1"/>
</dbReference>
<keyword evidence="5" id="KW-1185">Reference proteome</keyword>
<dbReference type="CDD" id="cd12148">
    <property type="entry name" value="fungal_TF_MHR"/>
    <property type="match status" value="1"/>
</dbReference>
<dbReference type="GO" id="GO:0008270">
    <property type="term" value="F:zinc ion binding"/>
    <property type="evidence" value="ECO:0007669"/>
    <property type="project" value="InterPro"/>
</dbReference>
<dbReference type="InterPro" id="IPR001138">
    <property type="entry name" value="Zn2Cys6_DnaBD"/>
</dbReference>
<feature type="region of interest" description="Disordered" evidence="2">
    <location>
        <begin position="208"/>
        <end position="227"/>
    </location>
</feature>
<dbReference type="OrthoDB" id="103819at2759"/>
<evidence type="ECO:0000259" key="3">
    <source>
        <dbReference type="PROSITE" id="PS50048"/>
    </source>
</evidence>
<name>A0A084AUV6_STACB</name>
<evidence type="ECO:0000256" key="1">
    <source>
        <dbReference type="ARBA" id="ARBA00023242"/>
    </source>
</evidence>
<dbReference type="EMBL" id="KL648551">
    <property type="protein sequence ID" value="KEY69085.1"/>
    <property type="molecule type" value="Genomic_DNA"/>
</dbReference>
<dbReference type="PROSITE" id="PS50048">
    <property type="entry name" value="ZN2_CY6_FUNGAL_2"/>
    <property type="match status" value="1"/>
</dbReference>
<feature type="domain" description="Zn(2)-C6 fungal-type" evidence="3">
    <location>
        <begin position="55"/>
        <end position="85"/>
    </location>
</feature>
<proteinExistence type="predicted"/>
<dbReference type="Proteomes" id="UP000028045">
    <property type="component" value="Unassembled WGS sequence"/>
</dbReference>
<sequence>MAGITPRLPRLDPNAQLMTDNAEPDSDPATATHEAGSRRKRARSHSNDPPAATVACDQCRLRKVRCDRRQPDCSNCRKSGIECSTTSTLRRVNHTKQLRDDISVVLDRLDNIDTTLAALTKIVHQLAAQPRCNHRLDESSSSSLAAGQSLLLSPKLDSNHQSDAAAPIHPFDNGMFDMVGSQEGGKRASGCPTSFVMFQDLVRQATGSIRDNDDQSEHRASGNSLGTMPVARTLQSPCVRATLRKRLDEFPSDSSDPEPVVTGDIISITASSRLMCDKFVKGYLKNFNTCVPIFNEAELHAAIEKHYDGEEVEENSTWTLIINNIVLLQLGLEIRVARASHANSGGMSDELLPSFLWNSDRAIQRLTTLIVPNLVNVQALMTLTLVAQHFYSDEVAQRVCQAACQAGRMLGLDRPRAQVKVSRDDFDETDAGRQRVFQVLYTMDKHRVFMTGLPCDLYVFDSGYRPFNNAFSRLANLWEDIYLKLYTPGTAIASEEARAEQVQRLSVSLDRYCQKYVKSIPTIPDDTEDFYPIKMELVYGFYISQILVLRCSRRNAKVQEKMRELSRTSLKLILALCELPVTTSRLALLANIVGSYPTVAFFELASFHLASLMKSGKVDVTAQADIALFQAFCRHLQILEHNKVARTFYTSFKLQLTWTLDILIFLVETLTSAPANKDRDNHHPPAPSTGSPKAVLPDIELPQILQGCPIRLPTVYQGDPALLSAQPTELSEFVMPGITERTDLHYFASMDMGFTNLDLS</sequence>
<dbReference type="Gene3D" id="4.10.240.10">
    <property type="entry name" value="Zn(2)-C6 fungal-type DNA-binding domain"/>
    <property type="match status" value="1"/>
</dbReference>
<dbReference type="AlphaFoldDB" id="A0A084AUV6"/>
<evidence type="ECO:0000256" key="2">
    <source>
        <dbReference type="SAM" id="MobiDB-lite"/>
    </source>
</evidence>